<keyword evidence="1" id="KW-0472">Membrane</keyword>
<dbReference type="Pfam" id="PF06993">
    <property type="entry name" value="DUF1304"/>
    <property type="match status" value="1"/>
</dbReference>
<protein>
    <submittedName>
        <fullName evidence="2">Putative membrane protein</fullName>
    </submittedName>
</protein>
<keyword evidence="3" id="KW-1185">Reference proteome</keyword>
<evidence type="ECO:0000313" key="3">
    <source>
        <dbReference type="Proteomes" id="UP000315389"/>
    </source>
</evidence>
<evidence type="ECO:0000313" key="2">
    <source>
        <dbReference type="EMBL" id="TQL64371.1"/>
    </source>
</evidence>
<accession>A0A542ZVM2</accession>
<proteinExistence type="predicted"/>
<dbReference type="AlphaFoldDB" id="A0A542ZVM2"/>
<dbReference type="PANTHER" id="PTHR38446">
    <property type="entry name" value="BLL0914 PROTEIN"/>
    <property type="match status" value="1"/>
</dbReference>
<evidence type="ECO:0000256" key="1">
    <source>
        <dbReference type="SAM" id="Phobius"/>
    </source>
</evidence>
<feature type="transmembrane region" description="Helical" evidence="1">
    <location>
        <begin position="6"/>
        <end position="27"/>
    </location>
</feature>
<dbReference type="RefSeq" id="WP_142119265.1">
    <property type="nucleotide sequence ID" value="NZ_BAAASV010000003.1"/>
</dbReference>
<feature type="transmembrane region" description="Helical" evidence="1">
    <location>
        <begin position="54"/>
        <end position="72"/>
    </location>
</feature>
<keyword evidence="1" id="KW-0812">Transmembrane</keyword>
<dbReference type="EMBL" id="VFOS01000001">
    <property type="protein sequence ID" value="TQL64371.1"/>
    <property type="molecule type" value="Genomic_DNA"/>
</dbReference>
<name>A0A542ZVM2_RARFA</name>
<keyword evidence="1" id="KW-1133">Transmembrane helix</keyword>
<gene>
    <name evidence="2" type="ORF">FB461_0873</name>
</gene>
<dbReference type="PANTHER" id="PTHR38446:SF1">
    <property type="entry name" value="BLL0914 PROTEIN"/>
    <property type="match status" value="1"/>
</dbReference>
<organism evidence="2 3">
    <name type="scientific">Rarobacter faecitabidus</name>
    <dbReference type="NCBI Taxonomy" id="13243"/>
    <lineage>
        <taxon>Bacteria</taxon>
        <taxon>Bacillati</taxon>
        <taxon>Actinomycetota</taxon>
        <taxon>Actinomycetes</taxon>
        <taxon>Micrococcales</taxon>
        <taxon>Rarobacteraceae</taxon>
        <taxon>Rarobacter</taxon>
    </lineage>
</organism>
<reference evidence="2 3" key="1">
    <citation type="submission" date="2019-06" db="EMBL/GenBank/DDBJ databases">
        <title>Sequencing the genomes of 1000 actinobacteria strains.</title>
        <authorList>
            <person name="Klenk H.-P."/>
        </authorList>
    </citation>
    <scope>NUCLEOTIDE SEQUENCE [LARGE SCALE GENOMIC DNA]</scope>
    <source>
        <strain evidence="2 3">DSM 4813</strain>
    </source>
</reference>
<dbReference type="OrthoDB" id="9803832at2"/>
<dbReference type="Proteomes" id="UP000315389">
    <property type="component" value="Unassembled WGS sequence"/>
</dbReference>
<sequence length="128" mass="13100">MIAIGLILVSLAALIHVYIFYLEAFAWTTERGRRTFGLTPDEASATKELAFNQGFYNLFLAVIVLTGVGLVAGGLQTIGIALALAGAGSMVAAAAVLVLSSPSKAGAAMIQGVTPLLGVIQLVIVLAI</sequence>
<feature type="transmembrane region" description="Helical" evidence="1">
    <location>
        <begin position="106"/>
        <end position="127"/>
    </location>
</feature>
<comment type="caution">
    <text evidence="2">The sequence shown here is derived from an EMBL/GenBank/DDBJ whole genome shotgun (WGS) entry which is preliminary data.</text>
</comment>
<feature type="transmembrane region" description="Helical" evidence="1">
    <location>
        <begin position="78"/>
        <end position="99"/>
    </location>
</feature>
<dbReference type="InterPro" id="IPR009732">
    <property type="entry name" value="DUF1304"/>
</dbReference>